<dbReference type="SUPFAM" id="SSF55729">
    <property type="entry name" value="Acyl-CoA N-acyltransferases (Nat)"/>
    <property type="match status" value="1"/>
</dbReference>
<evidence type="ECO:0000313" key="2">
    <source>
        <dbReference type="Proteomes" id="UP000827284"/>
    </source>
</evidence>
<name>A0A9P3H7A6_9FUNG</name>
<keyword evidence="2" id="KW-1185">Reference proteome</keyword>
<dbReference type="Proteomes" id="UP000827284">
    <property type="component" value="Unassembled WGS sequence"/>
</dbReference>
<accession>A0A9P3H7A6</accession>
<dbReference type="Gene3D" id="3.40.630.30">
    <property type="match status" value="1"/>
</dbReference>
<dbReference type="AlphaFoldDB" id="A0A9P3H7A6"/>
<proteinExistence type="predicted"/>
<evidence type="ECO:0000313" key="1">
    <source>
        <dbReference type="EMBL" id="GJJ71113.1"/>
    </source>
</evidence>
<comment type="caution">
    <text evidence="1">The sequence shown here is derived from an EMBL/GenBank/DDBJ whole genome shotgun (WGS) entry which is preliminary data.</text>
</comment>
<gene>
    <name evidence="1" type="ORF">EMPS_03463</name>
</gene>
<protein>
    <submittedName>
        <fullName evidence="1">Uncharacterized protein</fullName>
    </submittedName>
</protein>
<reference evidence="1" key="1">
    <citation type="submission" date="2021-11" db="EMBL/GenBank/DDBJ databases">
        <authorList>
            <person name="Herlambang A."/>
            <person name="Guo Y."/>
            <person name="Takashima Y."/>
            <person name="Nishizawa T."/>
        </authorList>
    </citation>
    <scope>NUCLEOTIDE SEQUENCE</scope>
    <source>
        <strain evidence="1">E1425</strain>
    </source>
</reference>
<reference evidence="1" key="2">
    <citation type="journal article" date="2022" name="Microbiol. Resour. Announc.">
        <title>Whole-Genome Sequence of Entomortierella parvispora E1425, a Mucoromycotan Fungus Associated with Burkholderiaceae-Related Endosymbiotic Bacteria.</title>
        <authorList>
            <person name="Herlambang A."/>
            <person name="Guo Y."/>
            <person name="Takashima Y."/>
            <person name="Narisawa K."/>
            <person name="Ohta H."/>
            <person name="Nishizawa T."/>
        </authorList>
    </citation>
    <scope>NUCLEOTIDE SEQUENCE</scope>
    <source>
        <strain evidence="1">E1425</strain>
    </source>
</reference>
<dbReference type="OrthoDB" id="2321175at2759"/>
<sequence>MTIFSLKPGPRPETIDIGDGLRMRWSTKADADNVGALLGVAFKWEALGFPLPQGDYPPPNDMLTWSGKRLLRGNSAVMTEYDFALVENTRAADGENPIVACACLHAVPGYYGSVPIQFGKPEVFGTHPDYRNRGLIRRLLLEMIHPASDERGDLIQFIYGIPYFYLQFGYSYALRTGPKRTKIPSIDHIPKAHPSIPEPFRLRAVTLDDIPYLVRMSTSDKLNRPGTEVGLLFDEAYWKYTTHDAYKAKETIWDASRLTQIIVDVKTGKDVGVVVSNFMGLWQWELFVLEDHVPYREATYPVVRAMVKMAKDRYDDPTGVDDSMIDHLINGLGPYHPASIILAPILQEDINDRIYTRMANYPGFITKVAPVLEERLSKSALAGITASLRLDFFRKVEGASARGLEIVFKDGKIVSANDWMPPTAEELMLQERERMDNGTNDLPRPLVYGANFPPLSFTRLVTGDVTVDQLLEQHGKSWFNDSESCLLLNILFPKVDHYMISQWW</sequence>
<organism evidence="1 2">
    <name type="scientific">Entomortierella parvispora</name>
    <dbReference type="NCBI Taxonomy" id="205924"/>
    <lineage>
        <taxon>Eukaryota</taxon>
        <taxon>Fungi</taxon>
        <taxon>Fungi incertae sedis</taxon>
        <taxon>Mucoromycota</taxon>
        <taxon>Mortierellomycotina</taxon>
        <taxon>Mortierellomycetes</taxon>
        <taxon>Mortierellales</taxon>
        <taxon>Mortierellaceae</taxon>
        <taxon>Entomortierella</taxon>
    </lineage>
</organism>
<dbReference type="EMBL" id="BQFW01000004">
    <property type="protein sequence ID" value="GJJ71113.1"/>
    <property type="molecule type" value="Genomic_DNA"/>
</dbReference>
<dbReference type="Pfam" id="PF13527">
    <property type="entry name" value="Acetyltransf_9"/>
    <property type="match status" value="1"/>
</dbReference>
<dbReference type="InterPro" id="IPR016181">
    <property type="entry name" value="Acyl_CoA_acyltransferase"/>
</dbReference>